<dbReference type="PANTHER" id="PTHR14096">
    <property type="entry name" value="APOLIPOPROTEIN L"/>
    <property type="match status" value="1"/>
</dbReference>
<dbReference type="KEGG" id="cpic:101932961"/>
<name>A0A8C3FSB9_CHRPI</name>
<dbReference type="GO" id="GO:0004222">
    <property type="term" value="F:metalloendopeptidase activity"/>
    <property type="evidence" value="ECO:0007669"/>
    <property type="project" value="InterPro"/>
</dbReference>
<dbReference type="InterPro" id="IPR029463">
    <property type="entry name" value="Lys_MEP"/>
</dbReference>
<dbReference type="GeneTree" id="ENSGT01030000234599"/>
<reference evidence="2" key="1">
    <citation type="submission" date="2025-08" db="UniProtKB">
        <authorList>
            <consortium name="Ensembl"/>
        </authorList>
    </citation>
    <scope>IDENTIFICATION</scope>
</reference>
<dbReference type="GO" id="GO:0005576">
    <property type="term" value="C:extracellular region"/>
    <property type="evidence" value="ECO:0007669"/>
    <property type="project" value="InterPro"/>
</dbReference>
<dbReference type="Gene3D" id="3.40.390.10">
    <property type="entry name" value="Collagenase (Catalytic Domain)"/>
    <property type="match status" value="1"/>
</dbReference>
<dbReference type="GO" id="GO:0042157">
    <property type="term" value="P:lipoprotein metabolic process"/>
    <property type="evidence" value="ECO:0007669"/>
    <property type="project" value="InterPro"/>
</dbReference>
<dbReference type="InterPro" id="IPR008405">
    <property type="entry name" value="ApoL"/>
</dbReference>
<evidence type="ECO:0000256" key="1">
    <source>
        <dbReference type="ARBA" id="ARBA00010090"/>
    </source>
</evidence>
<dbReference type="Ensembl" id="ENSCPBT00000015082.1">
    <property type="protein sequence ID" value="ENSCPBP00000012676.1"/>
    <property type="gene ID" value="ENSCPBG00000009553.1"/>
</dbReference>
<dbReference type="GO" id="GO:0008289">
    <property type="term" value="F:lipid binding"/>
    <property type="evidence" value="ECO:0007669"/>
    <property type="project" value="InterPro"/>
</dbReference>
<keyword evidence="3" id="KW-1185">Reference proteome</keyword>
<dbReference type="SUPFAM" id="SSF55486">
    <property type="entry name" value="Metalloproteases ('zincins'), catalytic domain"/>
    <property type="match status" value="1"/>
</dbReference>
<comment type="similarity">
    <text evidence="1">Belongs to the apolipoprotein L family.</text>
</comment>
<reference evidence="2" key="2">
    <citation type="submission" date="2025-09" db="UniProtKB">
        <authorList>
            <consortium name="Ensembl"/>
        </authorList>
    </citation>
    <scope>IDENTIFICATION</scope>
</reference>
<dbReference type="OrthoDB" id="9427797at2759"/>
<dbReference type="Pfam" id="PF05461">
    <property type="entry name" value="ApoL"/>
    <property type="match status" value="1"/>
</dbReference>
<accession>A0A8C3FSB9</accession>
<dbReference type="GO" id="GO:0016020">
    <property type="term" value="C:membrane"/>
    <property type="evidence" value="ECO:0007669"/>
    <property type="project" value="TreeGrafter"/>
</dbReference>
<dbReference type="AlphaFoldDB" id="A0A8C3FSB9"/>
<proteinExistence type="inferred from homology"/>
<dbReference type="InterPro" id="IPR024079">
    <property type="entry name" value="MetalloPept_cat_dom_sf"/>
</dbReference>
<sequence length="491" mass="53881">MSCQEIITSSMTSHGRMCSTSKASYSSSNYTSLPEERRQIAEAAKRRAIEILRDALKKKDRVLMEKPQGLFLDDSGDPKSWMKRHVILTEELVRDLISELEAVKFKEDLTRENNDAYIYSESGDKTVYLCPRFWKASTYLGEGSQPGTLIHEASHFLGIRDINHSKESIHVAFAWRGKLAKLKVGSEPSVPDLNSLAKALLNANNIEREFEITLNHKGKYKNGKYTCCGEKAVNSVCERAVPDEFLTCNFQGSLSIMKDIDEILTLLPARDRVKRHIDELREIADDIDKIHKGATIANIAGGTVGIAGGITTIVGLCLIPVTFGASLIVSLTGLAVSTAGGLTSAAATTTDIVASKVKRETVEKLLQECQADVEHIQDYAERIAEKIENLKDNEKKGFVFAIPQIGSGAGRAVLNTMKMVKAGQLLANVGRIARFAGAATHVLTALTLGLDIFFVAKDSMDLHKGAKTELAAEIREIANKMEQIIDQLNEM</sequence>
<dbReference type="SMART" id="SM01351">
    <property type="entry name" value="Aspzincin_M35"/>
    <property type="match status" value="1"/>
</dbReference>
<evidence type="ECO:0000313" key="3">
    <source>
        <dbReference type="Proteomes" id="UP000694380"/>
    </source>
</evidence>
<dbReference type="Pfam" id="PF14521">
    <property type="entry name" value="Aspzincin_M35"/>
    <property type="match status" value="1"/>
</dbReference>
<protein>
    <submittedName>
        <fullName evidence="2">Uncharacterized protein</fullName>
    </submittedName>
</protein>
<dbReference type="Proteomes" id="UP000694380">
    <property type="component" value="Unplaced"/>
</dbReference>
<dbReference type="GO" id="GO:0006869">
    <property type="term" value="P:lipid transport"/>
    <property type="evidence" value="ECO:0007669"/>
    <property type="project" value="InterPro"/>
</dbReference>
<dbReference type="PANTHER" id="PTHR14096:SF28">
    <property type="entry name" value="APOLIPOPROTEIN L, 1-RELATED"/>
    <property type="match status" value="1"/>
</dbReference>
<dbReference type="OMA" id="CGETARY"/>
<evidence type="ECO:0000313" key="2">
    <source>
        <dbReference type="Ensembl" id="ENSCPBP00000012676.1"/>
    </source>
</evidence>
<organism evidence="2 3">
    <name type="scientific">Chrysemys picta bellii</name>
    <name type="common">Western painted turtle</name>
    <name type="synonym">Emys bellii</name>
    <dbReference type="NCBI Taxonomy" id="8478"/>
    <lineage>
        <taxon>Eukaryota</taxon>
        <taxon>Metazoa</taxon>
        <taxon>Chordata</taxon>
        <taxon>Craniata</taxon>
        <taxon>Vertebrata</taxon>
        <taxon>Euteleostomi</taxon>
        <taxon>Archelosauria</taxon>
        <taxon>Testudinata</taxon>
        <taxon>Testudines</taxon>
        <taxon>Cryptodira</taxon>
        <taxon>Durocryptodira</taxon>
        <taxon>Testudinoidea</taxon>
        <taxon>Emydidae</taxon>
        <taxon>Chrysemys</taxon>
    </lineage>
</organism>